<dbReference type="SMART" id="SM00361">
    <property type="entry name" value="RRM_1"/>
    <property type="match status" value="2"/>
</dbReference>
<feature type="domain" description="RRM" evidence="4">
    <location>
        <begin position="220"/>
        <end position="301"/>
    </location>
</feature>
<evidence type="ECO:0000259" key="4">
    <source>
        <dbReference type="PROSITE" id="PS50102"/>
    </source>
</evidence>
<protein>
    <recommendedName>
        <fullName evidence="4">RRM domain-containing protein</fullName>
    </recommendedName>
</protein>
<comment type="caution">
    <text evidence="5">The sequence shown here is derived from an EMBL/GenBank/DDBJ whole genome shotgun (WGS) entry which is preliminary data.</text>
</comment>
<feature type="region of interest" description="Disordered" evidence="3">
    <location>
        <begin position="462"/>
        <end position="501"/>
    </location>
</feature>
<dbReference type="SUPFAM" id="SSF54928">
    <property type="entry name" value="RNA-binding domain, RBD"/>
    <property type="match status" value="3"/>
</dbReference>
<dbReference type="Pfam" id="PF00076">
    <property type="entry name" value="RRM_1"/>
    <property type="match status" value="3"/>
</dbReference>
<sequence length="501" mass="56432">MPPRKRGRKTTGSKSEPEPEPIKEVEPEPEPEPIEEEPMEEEPVEEEPVEEEPMEEEVEEEEEEEEVEYEEVEEEVEYEEVEEVVEEEEVDEEEEEVEEEQEEEKVTEDKDANIEKESKVESGSEDKLHAELLSKPPQGSEVYIGGIPTDASEEDLKRFCETSGEVVEVRMVRENNSSENKGYAFISFQTMDMASKAIKELHNSEFKGKKVRCSMSQSKNRIFIGNVPRKWEESDLKNAVSKVGPGIIRVDLMKDPLTKRSRGFAFVEYYNHACADYSLKKLSKSDFKLDTNSPTISWADPRGSSEPGTKSQVKAVYVKNLPKDVTEKQIQELFERHGEIEKVVLPPPKAGHEKRYAFVHFKERANAMKALQNTERYELDGEVLECSLAKPQAPDKKPDSGPTTHRGPSIVMPPYSSRSGYGMGYGSVPPAYLPPPMMAPPGMAMVPMVLPDGRLGYVMQQPAVGPTHHRGNNRGGGRGSGGGRRGRGNDNNRGGKRYHPY</sequence>
<dbReference type="InterPro" id="IPR003954">
    <property type="entry name" value="RRM_euk-type"/>
</dbReference>
<dbReference type="PANTHER" id="PTHR21245">
    <property type="entry name" value="HETEROGENEOUS NUCLEAR RIBONUCLEOPROTEIN"/>
    <property type="match status" value="1"/>
</dbReference>
<dbReference type="CDD" id="cd00590">
    <property type="entry name" value="RRM_SF"/>
    <property type="match status" value="2"/>
</dbReference>
<accession>A0A9Q0C8S5</accession>
<feature type="compositionally biased region" description="Gly residues" evidence="3">
    <location>
        <begin position="473"/>
        <end position="483"/>
    </location>
</feature>
<evidence type="ECO:0000313" key="6">
    <source>
        <dbReference type="Proteomes" id="UP001151287"/>
    </source>
</evidence>
<dbReference type="Gene3D" id="3.30.70.330">
    <property type="match status" value="3"/>
</dbReference>
<name>A0A9Q0C8S5_9POAL</name>
<proteinExistence type="predicted"/>
<feature type="domain" description="RRM" evidence="4">
    <location>
        <begin position="140"/>
        <end position="218"/>
    </location>
</feature>
<keyword evidence="6" id="KW-1185">Reference proteome</keyword>
<dbReference type="InterPro" id="IPR035979">
    <property type="entry name" value="RBD_domain_sf"/>
</dbReference>
<feature type="domain" description="RRM" evidence="4">
    <location>
        <begin position="314"/>
        <end position="391"/>
    </location>
</feature>
<dbReference type="OrthoDB" id="3800936at2759"/>
<dbReference type="AlphaFoldDB" id="A0A9Q0C8S5"/>
<dbReference type="PROSITE" id="PS50102">
    <property type="entry name" value="RRM"/>
    <property type="match status" value="3"/>
</dbReference>
<evidence type="ECO:0000256" key="1">
    <source>
        <dbReference type="ARBA" id="ARBA00022884"/>
    </source>
</evidence>
<feature type="compositionally biased region" description="Basic and acidic residues" evidence="3">
    <location>
        <begin position="15"/>
        <end position="26"/>
    </location>
</feature>
<dbReference type="InterPro" id="IPR012677">
    <property type="entry name" value="Nucleotide-bd_a/b_plait_sf"/>
</dbReference>
<evidence type="ECO:0000256" key="3">
    <source>
        <dbReference type="SAM" id="MobiDB-lite"/>
    </source>
</evidence>
<evidence type="ECO:0000313" key="5">
    <source>
        <dbReference type="EMBL" id="KAJ1689406.1"/>
    </source>
</evidence>
<dbReference type="EMBL" id="JAMQYH010000004">
    <property type="protein sequence ID" value="KAJ1689406.1"/>
    <property type="molecule type" value="Genomic_DNA"/>
</dbReference>
<feature type="compositionally biased region" description="Basic residues" evidence="3">
    <location>
        <begin position="1"/>
        <end position="11"/>
    </location>
</feature>
<keyword evidence="1 2" id="KW-0694">RNA-binding</keyword>
<organism evidence="5 6">
    <name type="scientific">Rhynchospora breviuscula</name>
    <dbReference type="NCBI Taxonomy" id="2022672"/>
    <lineage>
        <taxon>Eukaryota</taxon>
        <taxon>Viridiplantae</taxon>
        <taxon>Streptophyta</taxon>
        <taxon>Embryophyta</taxon>
        <taxon>Tracheophyta</taxon>
        <taxon>Spermatophyta</taxon>
        <taxon>Magnoliopsida</taxon>
        <taxon>Liliopsida</taxon>
        <taxon>Poales</taxon>
        <taxon>Cyperaceae</taxon>
        <taxon>Cyperoideae</taxon>
        <taxon>Rhynchosporeae</taxon>
        <taxon>Rhynchospora</taxon>
    </lineage>
</organism>
<feature type="region of interest" description="Disordered" evidence="3">
    <location>
        <begin position="1"/>
        <end position="142"/>
    </location>
</feature>
<dbReference type="SMART" id="SM00360">
    <property type="entry name" value="RRM"/>
    <property type="match status" value="3"/>
</dbReference>
<gene>
    <name evidence="5" type="ORF">LUZ63_013561</name>
</gene>
<feature type="compositionally biased region" description="Acidic residues" evidence="3">
    <location>
        <begin position="27"/>
        <end position="106"/>
    </location>
</feature>
<reference evidence="5" key="1">
    <citation type="journal article" date="2022" name="Cell">
        <title>Repeat-based holocentromeres influence genome architecture and karyotype evolution.</title>
        <authorList>
            <person name="Hofstatter P.G."/>
            <person name="Thangavel G."/>
            <person name="Lux T."/>
            <person name="Neumann P."/>
            <person name="Vondrak T."/>
            <person name="Novak P."/>
            <person name="Zhang M."/>
            <person name="Costa L."/>
            <person name="Castellani M."/>
            <person name="Scott A."/>
            <person name="Toegelov H."/>
            <person name="Fuchs J."/>
            <person name="Mata-Sucre Y."/>
            <person name="Dias Y."/>
            <person name="Vanzela A.L.L."/>
            <person name="Huettel B."/>
            <person name="Almeida C.C.S."/>
            <person name="Simkova H."/>
            <person name="Souza G."/>
            <person name="Pedrosa-Harand A."/>
            <person name="Macas J."/>
            <person name="Mayer K.F.X."/>
            <person name="Houben A."/>
            <person name="Marques A."/>
        </authorList>
    </citation>
    <scope>NUCLEOTIDE SEQUENCE</scope>
    <source>
        <strain evidence="5">RhyBre1mFocal</strain>
    </source>
</reference>
<dbReference type="GO" id="GO:0003723">
    <property type="term" value="F:RNA binding"/>
    <property type="evidence" value="ECO:0007669"/>
    <property type="project" value="UniProtKB-UniRule"/>
</dbReference>
<dbReference type="InterPro" id="IPR000504">
    <property type="entry name" value="RRM_dom"/>
</dbReference>
<feature type="compositionally biased region" description="Basic and acidic residues" evidence="3">
    <location>
        <begin position="107"/>
        <end position="132"/>
    </location>
</feature>
<feature type="region of interest" description="Disordered" evidence="3">
    <location>
        <begin position="389"/>
        <end position="415"/>
    </location>
</feature>
<dbReference type="Proteomes" id="UP001151287">
    <property type="component" value="Unassembled WGS sequence"/>
</dbReference>
<evidence type="ECO:0000256" key="2">
    <source>
        <dbReference type="PROSITE-ProRule" id="PRU00176"/>
    </source>
</evidence>